<name>A0A0R1WK41_9LACO</name>
<gene>
    <name evidence="9" type="ORF">FC49_GL000397</name>
</gene>
<evidence type="ECO:0000256" key="7">
    <source>
        <dbReference type="ARBA" id="ARBA00023204"/>
    </source>
</evidence>
<dbReference type="InterPro" id="IPR051536">
    <property type="entry name" value="UDG_Type-4/5"/>
</dbReference>
<dbReference type="GO" id="GO:0051539">
    <property type="term" value="F:4 iron, 4 sulfur cluster binding"/>
    <property type="evidence" value="ECO:0007669"/>
    <property type="project" value="UniProtKB-KW"/>
</dbReference>
<evidence type="ECO:0000313" key="10">
    <source>
        <dbReference type="Proteomes" id="UP000050973"/>
    </source>
</evidence>
<dbReference type="AlphaFoldDB" id="A0A0R1WK41"/>
<keyword evidence="3" id="KW-0227">DNA damage</keyword>
<keyword evidence="5" id="KW-0408">Iron</keyword>
<keyword evidence="1" id="KW-0004">4Fe-4S</keyword>
<evidence type="ECO:0000256" key="1">
    <source>
        <dbReference type="ARBA" id="ARBA00022485"/>
    </source>
</evidence>
<comment type="caution">
    <text evidence="9">The sequence shown here is derived from an EMBL/GenBank/DDBJ whole genome shotgun (WGS) entry which is preliminary data.</text>
</comment>
<dbReference type="EMBL" id="AZGE01000012">
    <property type="protein sequence ID" value="KRM15350.1"/>
    <property type="molecule type" value="Genomic_DNA"/>
</dbReference>
<dbReference type="SMART" id="SM00986">
    <property type="entry name" value="UDG"/>
    <property type="match status" value="1"/>
</dbReference>
<dbReference type="Gene3D" id="3.40.470.10">
    <property type="entry name" value="Uracil-DNA glycosylase-like domain"/>
    <property type="match status" value="1"/>
</dbReference>
<evidence type="ECO:0000256" key="5">
    <source>
        <dbReference type="ARBA" id="ARBA00023004"/>
    </source>
</evidence>
<dbReference type="Pfam" id="PF03167">
    <property type="entry name" value="UDG"/>
    <property type="match status" value="1"/>
</dbReference>
<dbReference type="PANTHER" id="PTHR33693:SF1">
    <property type="entry name" value="TYPE-4 URACIL-DNA GLYCOSYLASE"/>
    <property type="match status" value="1"/>
</dbReference>
<dbReference type="CDD" id="cd10030">
    <property type="entry name" value="UDG-F4_TTUDGA_SPO1dp_like"/>
    <property type="match status" value="1"/>
</dbReference>
<evidence type="ECO:0000256" key="6">
    <source>
        <dbReference type="ARBA" id="ARBA00023014"/>
    </source>
</evidence>
<keyword evidence="4" id="KW-0378">Hydrolase</keyword>
<evidence type="ECO:0000313" key="9">
    <source>
        <dbReference type="EMBL" id="KRM15350.1"/>
    </source>
</evidence>
<dbReference type="Proteomes" id="UP000050973">
    <property type="component" value="Unassembled WGS sequence"/>
</dbReference>
<dbReference type="GO" id="GO:0097506">
    <property type="term" value="F:deaminated base DNA N-glycosylase activity"/>
    <property type="evidence" value="ECO:0007669"/>
    <property type="project" value="UniProtKB-ARBA"/>
</dbReference>
<dbReference type="GO" id="GO:0046872">
    <property type="term" value="F:metal ion binding"/>
    <property type="evidence" value="ECO:0007669"/>
    <property type="project" value="UniProtKB-KW"/>
</dbReference>
<keyword evidence="7" id="KW-0234">DNA repair</keyword>
<feature type="domain" description="Uracil-DNA glycosylase-like" evidence="8">
    <location>
        <begin position="27"/>
        <end position="206"/>
    </location>
</feature>
<dbReference type="GO" id="GO:0006281">
    <property type="term" value="P:DNA repair"/>
    <property type="evidence" value="ECO:0007669"/>
    <property type="project" value="UniProtKB-KW"/>
</dbReference>
<proteinExistence type="predicted"/>
<dbReference type="PATRIC" id="fig|1423779.3.peg.401"/>
<evidence type="ECO:0000256" key="4">
    <source>
        <dbReference type="ARBA" id="ARBA00022801"/>
    </source>
</evidence>
<dbReference type="SMART" id="SM00987">
    <property type="entry name" value="UreE_C"/>
    <property type="match status" value="1"/>
</dbReference>
<dbReference type="InterPro" id="IPR036895">
    <property type="entry name" value="Uracil-DNA_glycosylase-like_sf"/>
</dbReference>
<reference evidence="9 10" key="1">
    <citation type="journal article" date="2015" name="Genome Announc.">
        <title>Expanding the biotechnology potential of lactobacilli through comparative genomics of 213 strains and associated genera.</title>
        <authorList>
            <person name="Sun Z."/>
            <person name="Harris H.M."/>
            <person name="McCann A."/>
            <person name="Guo C."/>
            <person name="Argimon S."/>
            <person name="Zhang W."/>
            <person name="Yang X."/>
            <person name="Jeffery I.B."/>
            <person name="Cooney J.C."/>
            <person name="Kagawa T.F."/>
            <person name="Liu W."/>
            <person name="Song Y."/>
            <person name="Salvetti E."/>
            <person name="Wrobel A."/>
            <person name="Rasinkangas P."/>
            <person name="Parkhill J."/>
            <person name="Rea M.C."/>
            <person name="O'Sullivan O."/>
            <person name="Ritari J."/>
            <person name="Douillard F.P."/>
            <person name="Paul Ross R."/>
            <person name="Yang R."/>
            <person name="Briner A.E."/>
            <person name="Felis G.E."/>
            <person name="de Vos W.M."/>
            <person name="Barrangou R."/>
            <person name="Klaenhammer T.R."/>
            <person name="Caufield P.W."/>
            <person name="Cui Y."/>
            <person name="Zhang H."/>
            <person name="O'Toole P.W."/>
        </authorList>
    </citation>
    <scope>NUCLEOTIDE SEQUENCE [LARGE SCALE GENOMIC DNA]</scope>
    <source>
        <strain evidence="9 10">DSM 4864</strain>
    </source>
</reference>
<protein>
    <submittedName>
        <fullName evidence="9">Uracil-dna glycosylase, family 4</fullName>
    </submittedName>
</protein>
<keyword evidence="6" id="KW-0411">Iron-sulfur</keyword>
<dbReference type="PANTHER" id="PTHR33693">
    <property type="entry name" value="TYPE-5 URACIL-DNA GLYCOSYLASE"/>
    <property type="match status" value="1"/>
</dbReference>
<dbReference type="RefSeq" id="WP_082603559.1">
    <property type="nucleotide sequence ID" value="NZ_AZGE01000012.1"/>
</dbReference>
<dbReference type="InterPro" id="IPR005122">
    <property type="entry name" value="Uracil-DNA_glycosylase-like"/>
</dbReference>
<evidence type="ECO:0000259" key="8">
    <source>
        <dbReference type="SMART" id="SM00986"/>
    </source>
</evidence>
<keyword evidence="2" id="KW-0479">Metal-binding</keyword>
<organism evidence="9 10">
    <name type="scientific">Limosilactobacillus oris DSM 4864</name>
    <dbReference type="NCBI Taxonomy" id="1423779"/>
    <lineage>
        <taxon>Bacteria</taxon>
        <taxon>Bacillati</taxon>
        <taxon>Bacillota</taxon>
        <taxon>Bacilli</taxon>
        <taxon>Lactobacillales</taxon>
        <taxon>Lactobacillaceae</taxon>
        <taxon>Limosilactobacillus</taxon>
    </lineage>
</organism>
<dbReference type="SUPFAM" id="SSF52141">
    <property type="entry name" value="Uracil-DNA glycosylase-like"/>
    <property type="match status" value="1"/>
</dbReference>
<sequence>MIIKYPQELLKQVRERTAGRQLAGFTPGQGPLHPDIMLVGEAPGRHEEQVNIPFSGASGQELMKLLNSIGYSRDNTYITSVVRQRPYSIKQVRDKKTGELVEKRPNRTPTKKEVLAFAPLFDWELATVAPRIIVPLGNTALQRLLGPTANIGELHGQKLVRPIQQAASDGKGYQWSTDDYTLVPMYHPAAILYARRLLPTVQADWQKLGQVVTAGVKKE</sequence>
<evidence type="ECO:0000256" key="2">
    <source>
        <dbReference type="ARBA" id="ARBA00022723"/>
    </source>
</evidence>
<accession>A0A0R1WK41</accession>
<evidence type="ECO:0000256" key="3">
    <source>
        <dbReference type="ARBA" id="ARBA00022763"/>
    </source>
</evidence>